<evidence type="ECO:0000256" key="2">
    <source>
        <dbReference type="ARBA" id="ARBA00022771"/>
    </source>
</evidence>
<feature type="domain" description="MYND-type" evidence="5">
    <location>
        <begin position="842"/>
        <end position="886"/>
    </location>
</feature>
<evidence type="ECO:0000313" key="6">
    <source>
        <dbReference type="EMBL" id="KAK3274915.1"/>
    </source>
</evidence>
<keyword evidence="3" id="KW-0862">Zinc</keyword>
<dbReference type="InterPro" id="IPR002893">
    <property type="entry name" value="Znf_MYND"/>
</dbReference>
<reference evidence="6 7" key="1">
    <citation type="journal article" date="2015" name="Genome Biol. Evol.">
        <title>Comparative Genomics of a Bacterivorous Green Alga Reveals Evolutionary Causalities and Consequences of Phago-Mixotrophic Mode of Nutrition.</title>
        <authorList>
            <person name="Burns J.A."/>
            <person name="Paasch A."/>
            <person name="Narechania A."/>
            <person name="Kim E."/>
        </authorList>
    </citation>
    <scope>NUCLEOTIDE SEQUENCE [LARGE SCALE GENOMIC DNA]</scope>
    <source>
        <strain evidence="6 7">PLY_AMNH</strain>
    </source>
</reference>
<proteinExistence type="predicted"/>
<dbReference type="PROSITE" id="PS01360">
    <property type="entry name" value="ZF_MYND_1"/>
    <property type="match status" value="1"/>
</dbReference>
<evidence type="ECO:0000256" key="3">
    <source>
        <dbReference type="ARBA" id="ARBA00022833"/>
    </source>
</evidence>
<keyword evidence="1" id="KW-0479">Metal-binding</keyword>
<keyword evidence="2 4" id="KW-0863">Zinc-finger</keyword>
<evidence type="ECO:0000256" key="4">
    <source>
        <dbReference type="PROSITE-ProRule" id="PRU00134"/>
    </source>
</evidence>
<sequence>MVKNTHQPFVNDASASMSSHLTKGDYVQLRGLQSSPEMNGMYGTLFTWNPDKQRWVVRLEKPQAGYQKLSIMTSVRPQNIEWISRLSDHDPTVAAAQHYDEQQPETDDGFRTRAVTTLETSGMLDMGCFLTLEKGWGFQQSLQHVSPRRVDIQFYNTTNPVEHHFQGADIIYLLGISGKQSSSSSSAEATSPAMKPTHLLLGKTHLTVKDIKGFQHQFSTTDRPQFPWPDHRAILMCPVCHSSHRAGTAELILSINPLIQACSVTKRIGCRMLPRLFCSGCLVSSMQSSADADSVLEFLDRNERGDNRSGKQQDGVATKCTPSAYKLLQSREHSGLCSALEADFFDSLNRSMSSGEIRPPPKAQSSAVTREEYDSTQAAEIAELLRQFGVATDDVMPGSLSEARQYDGQAESGYDEHIRDTFGAIKESCTISNDANWTHMVDEMRDLILRAFEHRAPGDDAELYNSASENMTDDGTNSDNDADDDNIIWIYNGLNTCFSALHDQQSVRQSILREVAEGTILSTVTTFMLKATADLSRPAEEHPHAGSASLAKLWQGLVRDLFWVTYTLRQFVDVPNLAKLLTRRGKLSSWTPAELLQSLTYISKCCNEHTPDPAHLLENSLVIIYNVLVTGSWRSVYMAVPAAGLVEVLKQDLVTDRPVPSFPGRTEAHVLRCIGLLLHTAFKRSQEDASDIAAQSIMQELSTANIFTNAMAALQRNNTWKGVSASYAFEFMMMHQAQVPLMLFEWKSLQEQDRRCTVQAIVRTLQSLHKRKFDPNKEFTMQGNDVVPKLKREIKSVLSLLKSLLQGRPSPWNEGLATLFCLEADPQTSDKAVMKSAEVRRCKCCRKQEGREAARLSACQLCKTALYCSKECQKKDWKQGKHKDTCVGRNK</sequence>
<accession>A0AAE0GAY9</accession>
<organism evidence="6 7">
    <name type="scientific">Cymbomonas tetramitiformis</name>
    <dbReference type="NCBI Taxonomy" id="36881"/>
    <lineage>
        <taxon>Eukaryota</taxon>
        <taxon>Viridiplantae</taxon>
        <taxon>Chlorophyta</taxon>
        <taxon>Pyramimonadophyceae</taxon>
        <taxon>Pyramimonadales</taxon>
        <taxon>Pyramimonadaceae</taxon>
        <taxon>Cymbomonas</taxon>
    </lineage>
</organism>
<evidence type="ECO:0000313" key="7">
    <source>
        <dbReference type="Proteomes" id="UP001190700"/>
    </source>
</evidence>
<dbReference type="Pfam" id="PF01753">
    <property type="entry name" value="zf-MYND"/>
    <property type="match status" value="1"/>
</dbReference>
<dbReference type="GO" id="GO:0008270">
    <property type="term" value="F:zinc ion binding"/>
    <property type="evidence" value="ECO:0007669"/>
    <property type="project" value="UniProtKB-KW"/>
</dbReference>
<dbReference type="Proteomes" id="UP001190700">
    <property type="component" value="Unassembled WGS sequence"/>
</dbReference>
<keyword evidence="7" id="KW-1185">Reference proteome</keyword>
<dbReference type="PROSITE" id="PS50865">
    <property type="entry name" value="ZF_MYND_2"/>
    <property type="match status" value="1"/>
</dbReference>
<name>A0AAE0GAY9_9CHLO</name>
<dbReference type="AlphaFoldDB" id="A0AAE0GAY9"/>
<dbReference type="EMBL" id="LGRX02007485">
    <property type="protein sequence ID" value="KAK3274915.1"/>
    <property type="molecule type" value="Genomic_DNA"/>
</dbReference>
<dbReference type="Gene3D" id="6.10.140.2220">
    <property type="match status" value="1"/>
</dbReference>
<evidence type="ECO:0000259" key="5">
    <source>
        <dbReference type="PROSITE" id="PS50865"/>
    </source>
</evidence>
<comment type="caution">
    <text evidence="6">The sequence shown here is derived from an EMBL/GenBank/DDBJ whole genome shotgun (WGS) entry which is preliminary data.</text>
</comment>
<dbReference type="SUPFAM" id="SSF144232">
    <property type="entry name" value="HIT/MYND zinc finger-like"/>
    <property type="match status" value="1"/>
</dbReference>
<protein>
    <recommendedName>
        <fullName evidence="5">MYND-type domain-containing protein</fullName>
    </recommendedName>
</protein>
<gene>
    <name evidence="6" type="ORF">CYMTET_16930</name>
</gene>
<evidence type="ECO:0000256" key="1">
    <source>
        <dbReference type="ARBA" id="ARBA00022723"/>
    </source>
</evidence>